<evidence type="ECO:0000256" key="1">
    <source>
        <dbReference type="ARBA" id="ARBA00006479"/>
    </source>
</evidence>
<dbReference type="InterPro" id="IPR000600">
    <property type="entry name" value="ROK"/>
</dbReference>
<accession>A0A7T8B8V5</accession>
<dbReference type="SUPFAM" id="SSF53067">
    <property type="entry name" value="Actin-like ATPase domain"/>
    <property type="match status" value="1"/>
</dbReference>
<dbReference type="Proteomes" id="UP000595917">
    <property type="component" value="Chromosome"/>
</dbReference>
<sequence length="317" mass="34329">MEKVILGIDIGGTKVRLGLVRDNGEILQTNRFPVKRGPLAEFGEELISQTGLFLTETGYADRINGIGIGAKGHIDNIKNRYASGSLFTGADGYDLCGELERVFGLPAFIDNDLHATVLAEARWGVGRGRNCFAYINVGTGFAVGLIDSGRLIRGDHNFAGEAGNCIFIPTDKRPYIHSLESVVSGGGLDKEVRRMISRFPDSALAAKARTSEPVFSREIFDAYRNGDALAVDLVDDALLMLAYTIINLEHTLNSKLYVFGGGVVADGWFFDKLRGEVERISRESGRVWTAPMEISQLGVDTAGLLGAVSVFLHSRGV</sequence>
<organism evidence="2 3">
    <name type="scientific">Breznakiella homolactica</name>
    <dbReference type="NCBI Taxonomy" id="2798577"/>
    <lineage>
        <taxon>Bacteria</taxon>
        <taxon>Pseudomonadati</taxon>
        <taxon>Spirochaetota</taxon>
        <taxon>Spirochaetia</taxon>
        <taxon>Spirochaetales</taxon>
        <taxon>Breznakiellaceae</taxon>
        <taxon>Breznakiella</taxon>
    </lineage>
</organism>
<dbReference type="PANTHER" id="PTHR18964:SF149">
    <property type="entry name" value="BIFUNCTIONAL UDP-N-ACETYLGLUCOSAMINE 2-EPIMERASE_N-ACETYLMANNOSAMINE KINASE"/>
    <property type="match status" value="1"/>
</dbReference>
<dbReference type="RefSeq" id="WP_215625022.1">
    <property type="nucleotide sequence ID" value="NZ_CP067089.2"/>
</dbReference>
<dbReference type="AlphaFoldDB" id="A0A7T8B8V5"/>
<evidence type="ECO:0000313" key="2">
    <source>
        <dbReference type="EMBL" id="QQO07716.1"/>
    </source>
</evidence>
<dbReference type="EMBL" id="CP067089">
    <property type="protein sequence ID" value="QQO07716.1"/>
    <property type="molecule type" value="Genomic_DNA"/>
</dbReference>
<dbReference type="KEGG" id="bhc:JFL75_12255"/>
<dbReference type="InterPro" id="IPR043129">
    <property type="entry name" value="ATPase_NBD"/>
</dbReference>
<keyword evidence="3" id="KW-1185">Reference proteome</keyword>
<dbReference type="Pfam" id="PF00480">
    <property type="entry name" value="ROK"/>
    <property type="match status" value="1"/>
</dbReference>
<dbReference type="Gene3D" id="3.30.420.40">
    <property type="match status" value="2"/>
</dbReference>
<dbReference type="PANTHER" id="PTHR18964">
    <property type="entry name" value="ROK (REPRESSOR, ORF, KINASE) FAMILY"/>
    <property type="match status" value="1"/>
</dbReference>
<name>A0A7T8B8V5_9SPIR</name>
<comment type="similarity">
    <text evidence="1">Belongs to the ROK (NagC/XylR) family.</text>
</comment>
<evidence type="ECO:0000313" key="3">
    <source>
        <dbReference type="Proteomes" id="UP000595917"/>
    </source>
</evidence>
<proteinExistence type="inferred from homology"/>
<protein>
    <submittedName>
        <fullName evidence="2">ROK family protein</fullName>
    </submittedName>
</protein>
<reference evidence="2" key="1">
    <citation type="submission" date="2021-01" db="EMBL/GenBank/DDBJ databases">
        <title>Description of Breznakiella homolactica.</title>
        <authorList>
            <person name="Song Y."/>
            <person name="Brune A."/>
        </authorList>
    </citation>
    <scope>NUCLEOTIDE SEQUENCE</scope>
    <source>
        <strain evidence="2">RmG30</strain>
    </source>
</reference>
<gene>
    <name evidence="2" type="ORF">JFL75_12255</name>
</gene>